<dbReference type="Gene3D" id="2.60.120.10">
    <property type="entry name" value="Jelly Rolls"/>
    <property type="match status" value="1"/>
</dbReference>
<keyword evidence="1" id="KW-0805">Transcription regulation</keyword>
<dbReference type="SUPFAM" id="SSF46785">
    <property type="entry name" value="Winged helix' DNA-binding domain"/>
    <property type="match status" value="1"/>
</dbReference>
<keyword evidence="6" id="KW-1185">Reference proteome</keyword>
<dbReference type="Gene3D" id="1.10.10.10">
    <property type="entry name" value="Winged helix-like DNA-binding domain superfamily/Winged helix DNA-binding domain"/>
    <property type="match status" value="1"/>
</dbReference>
<gene>
    <name evidence="5" type="ORF">HZI73_07165</name>
</gene>
<dbReference type="KEGG" id="vpy:HZI73_07165"/>
<sequence>MINLQNLSKNYPHLSYTFNRMPSYVSDNSFLKHYNIGDCILNKGGKPDHVYLFCNGSINVQNHFENGKYYILEENANLLLFNNMPDFIGSLAILAEAATFSITVTASSACQMIKIPRKYFLKWYNDDIELVKSVALILAKYLYKSTTNTGFLISHSVLYLLTRYIISTNSLKKEAKNLYVIPETRQALADHFCVTVRTINRNIKKLKEDNYISVANGKITFNNQQLDRLKKFIETID</sequence>
<dbReference type="PROSITE" id="PS50042">
    <property type="entry name" value="CNMP_BINDING_3"/>
    <property type="match status" value="1"/>
</dbReference>
<evidence type="ECO:0000313" key="5">
    <source>
        <dbReference type="EMBL" id="QUI22091.1"/>
    </source>
</evidence>
<dbReference type="AlphaFoldDB" id="A0A8J8SFZ6"/>
<keyword evidence="2" id="KW-0238">DNA-binding</keyword>
<dbReference type="Proteomes" id="UP000683246">
    <property type="component" value="Chromosome"/>
</dbReference>
<dbReference type="Pfam" id="PF13545">
    <property type="entry name" value="HTH_Crp_2"/>
    <property type="match status" value="1"/>
</dbReference>
<evidence type="ECO:0000313" key="6">
    <source>
        <dbReference type="Proteomes" id="UP000683246"/>
    </source>
</evidence>
<protein>
    <submittedName>
        <fullName evidence="5">Crp/Fnr family transcriptional regulator</fullName>
    </submittedName>
</protein>
<name>A0A8J8SFZ6_9FIRM</name>
<proteinExistence type="predicted"/>
<dbReference type="InterPro" id="IPR000595">
    <property type="entry name" value="cNMP-bd_dom"/>
</dbReference>
<dbReference type="InterPro" id="IPR018490">
    <property type="entry name" value="cNMP-bd_dom_sf"/>
</dbReference>
<evidence type="ECO:0000259" key="4">
    <source>
        <dbReference type="PROSITE" id="PS50042"/>
    </source>
</evidence>
<keyword evidence="3" id="KW-0804">Transcription</keyword>
<dbReference type="InterPro" id="IPR036388">
    <property type="entry name" value="WH-like_DNA-bd_sf"/>
</dbReference>
<dbReference type="RefSeq" id="WP_212697569.1">
    <property type="nucleotide sequence ID" value="NZ_CP058649.1"/>
</dbReference>
<dbReference type="GO" id="GO:0003677">
    <property type="term" value="F:DNA binding"/>
    <property type="evidence" value="ECO:0007669"/>
    <property type="project" value="UniProtKB-KW"/>
</dbReference>
<evidence type="ECO:0000256" key="2">
    <source>
        <dbReference type="ARBA" id="ARBA00023125"/>
    </source>
</evidence>
<dbReference type="Pfam" id="PF00027">
    <property type="entry name" value="cNMP_binding"/>
    <property type="match status" value="1"/>
</dbReference>
<dbReference type="GO" id="GO:0006355">
    <property type="term" value="P:regulation of DNA-templated transcription"/>
    <property type="evidence" value="ECO:0007669"/>
    <property type="project" value="InterPro"/>
</dbReference>
<organism evidence="5 6">
    <name type="scientific">Vallitalea pronyensis</name>
    <dbReference type="NCBI Taxonomy" id="1348613"/>
    <lineage>
        <taxon>Bacteria</taxon>
        <taxon>Bacillati</taxon>
        <taxon>Bacillota</taxon>
        <taxon>Clostridia</taxon>
        <taxon>Lachnospirales</taxon>
        <taxon>Vallitaleaceae</taxon>
        <taxon>Vallitalea</taxon>
    </lineage>
</organism>
<dbReference type="CDD" id="cd00038">
    <property type="entry name" value="CAP_ED"/>
    <property type="match status" value="1"/>
</dbReference>
<reference evidence="5" key="1">
    <citation type="submission" date="2020-07" db="EMBL/GenBank/DDBJ databases">
        <title>Vallitalea pronyensis genome.</title>
        <authorList>
            <person name="Postec A."/>
        </authorList>
    </citation>
    <scope>NUCLEOTIDE SEQUENCE</scope>
    <source>
        <strain evidence="5">FatNI3</strain>
    </source>
</reference>
<evidence type="ECO:0000256" key="3">
    <source>
        <dbReference type="ARBA" id="ARBA00023163"/>
    </source>
</evidence>
<dbReference type="EMBL" id="CP058649">
    <property type="protein sequence ID" value="QUI22091.1"/>
    <property type="molecule type" value="Genomic_DNA"/>
</dbReference>
<dbReference type="InterPro" id="IPR036390">
    <property type="entry name" value="WH_DNA-bd_sf"/>
</dbReference>
<accession>A0A8J8SFZ6</accession>
<feature type="domain" description="Cyclic nucleotide-binding" evidence="4">
    <location>
        <begin position="25"/>
        <end position="120"/>
    </location>
</feature>
<dbReference type="InterPro" id="IPR012318">
    <property type="entry name" value="HTH_CRP"/>
</dbReference>
<dbReference type="InterPro" id="IPR014710">
    <property type="entry name" value="RmlC-like_jellyroll"/>
</dbReference>
<dbReference type="SUPFAM" id="SSF51206">
    <property type="entry name" value="cAMP-binding domain-like"/>
    <property type="match status" value="1"/>
</dbReference>
<evidence type="ECO:0000256" key="1">
    <source>
        <dbReference type="ARBA" id="ARBA00023015"/>
    </source>
</evidence>